<sequence>MIFPQWCSKRTKLFVSVGVANLTWLVAGMIITWPSPILEKLESSGESNPLDNPITSTQSSWIGSVHLLAATIGSFPFGYLLEKIGRKRTLLLTAIPFIVSYIMAAFSNVVGLLLTVRILAGLSVGGAFTVLPTYIAEVSDSTVRGILGATTLSYLTFGMLLSYILGAYLSVRIFNLLELIIPILMIILFYFVSETPYYLIEQRNQNEARKVLRYLREDTDVEIELKQIELTVEEYTQTRGTFCDIFKSRKTTKAFIIALVLVISAQVCGIDVVLSLTQDIFESAVTSGDQAIPPIIIGLVQFLTSFITPTVVERLGRKILLLISVAGVVLSETCLGLYFYLQENEHNVDSISWMPLTTLILFIISYTVGLGPIPWTIMGEILPGNIRGVASSTITACAYMTSFILVLTYNALTASIGSGASFWLYSGMTVLAGVFIVICVPETKGKDLQKIQDDL</sequence>
<feature type="transmembrane region" description="Helical" evidence="9">
    <location>
        <begin position="353"/>
        <end position="377"/>
    </location>
</feature>
<dbReference type="InterPro" id="IPR020846">
    <property type="entry name" value="MFS_dom"/>
</dbReference>
<protein>
    <submittedName>
        <fullName evidence="11">Sugar transporter</fullName>
    </submittedName>
</protein>
<evidence type="ECO:0000256" key="6">
    <source>
        <dbReference type="ARBA" id="ARBA00022989"/>
    </source>
</evidence>
<dbReference type="Gene3D" id="1.20.1250.20">
    <property type="entry name" value="MFS general substrate transporter like domains"/>
    <property type="match status" value="1"/>
</dbReference>
<keyword evidence="7 9" id="KW-0472">Membrane</keyword>
<dbReference type="SUPFAM" id="SSF103473">
    <property type="entry name" value="MFS general substrate transporter"/>
    <property type="match status" value="1"/>
</dbReference>
<dbReference type="InterPro" id="IPR005828">
    <property type="entry name" value="MFS_sugar_transport-like"/>
</dbReference>
<dbReference type="InterPro" id="IPR050549">
    <property type="entry name" value="MFS_Trehalose_Transporter"/>
</dbReference>
<reference evidence="11 12" key="1">
    <citation type="journal article" date="2024" name="BMC Genomics">
        <title>De novo assembly and annotation of Popillia japonica's genome with initial clues to its potential as an invasive pest.</title>
        <authorList>
            <person name="Cucini C."/>
            <person name="Boschi S."/>
            <person name="Funari R."/>
            <person name="Cardaioli E."/>
            <person name="Iannotti N."/>
            <person name="Marturano G."/>
            <person name="Paoli F."/>
            <person name="Bruttini M."/>
            <person name="Carapelli A."/>
            <person name="Frati F."/>
            <person name="Nardi F."/>
        </authorList>
    </citation>
    <scope>NUCLEOTIDE SEQUENCE [LARGE SCALE GENOMIC DNA]</scope>
    <source>
        <strain evidence="11">DMR45628</strain>
    </source>
</reference>
<dbReference type="PANTHER" id="PTHR48021:SF47">
    <property type="entry name" value="GH17672P"/>
    <property type="match status" value="1"/>
</dbReference>
<feature type="domain" description="Major facilitator superfamily (MFS) profile" evidence="10">
    <location>
        <begin position="13"/>
        <end position="444"/>
    </location>
</feature>
<evidence type="ECO:0000256" key="5">
    <source>
        <dbReference type="ARBA" id="ARBA00022692"/>
    </source>
</evidence>
<dbReference type="PROSITE" id="PS50850">
    <property type="entry name" value="MFS"/>
    <property type="match status" value="1"/>
</dbReference>
<feature type="transmembrane region" description="Helical" evidence="9">
    <location>
        <begin position="254"/>
        <end position="276"/>
    </location>
</feature>
<feature type="transmembrane region" description="Helical" evidence="9">
    <location>
        <begin position="88"/>
        <end position="106"/>
    </location>
</feature>
<keyword evidence="8" id="KW-0325">Glycoprotein</keyword>
<feature type="transmembrane region" description="Helical" evidence="9">
    <location>
        <begin position="389"/>
        <end position="410"/>
    </location>
</feature>
<feature type="transmembrane region" description="Helical" evidence="9">
    <location>
        <begin position="319"/>
        <end position="341"/>
    </location>
</feature>
<evidence type="ECO:0000313" key="11">
    <source>
        <dbReference type="EMBL" id="KAK9722419.1"/>
    </source>
</evidence>
<dbReference type="InterPro" id="IPR044775">
    <property type="entry name" value="MFS_ERD6/Tret1-like"/>
</dbReference>
<dbReference type="EMBL" id="JASPKY010000188">
    <property type="protein sequence ID" value="KAK9722419.1"/>
    <property type="molecule type" value="Genomic_DNA"/>
</dbReference>
<evidence type="ECO:0000256" key="8">
    <source>
        <dbReference type="ARBA" id="ARBA00023180"/>
    </source>
</evidence>
<comment type="caution">
    <text evidence="11">The sequence shown here is derived from an EMBL/GenBank/DDBJ whole genome shotgun (WGS) entry which is preliminary data.</text>
</comment>
<dbReference type="PROSITE" id="PS00217">
    <property type="entry name" value="SUGAR_TRANSPORT_2"/>
    <property type="match status" value="1"/>
</dbReference>
<proteinExistence type="predicted"/>
<evidence type="ECO:0000256" key="2">
    <source>
        <dbReference type="ARBA" id="ARBA00022448"/>
    </source>
</evidence>
<dbReference type="Proteomes" id="UP001458880">
    <property type="component" value="Unassembled WGS sequence"/>
</dbReference>
<dbReference type="InterPro" id="IPR036259">
    <property type="entry name" value="MFS_trans_sf"/>
</dbReference>
<feature type="transmembrane region" description="Helical" evidence="9">
    <location>
        <begin position="180"/>
        <end position="200"/>
    </location>
</feature>
<feature type="transmembrane region" description="Helical" evidence="9">
    <location>
        <begin position="422"/>
        <end position="440"/>
    </location>
</feature>
<dbReference type="FunFam" id="1.20.1250.20:FF:000218">
    <property type="entry name" value="facilitated trehalose transporter Tret1"/>
    <property type="match status" value="1"/>
</dbReference>
<dbReference type="Pfam" id="PF00083">
    <property type="entry name" value="Sugar_tr"/>
    <property type="match status" value="1"/>
</dbReference>
<feature type="transmembrane region" description="Helical" evidence="9">
    <location>
        <begin position="12"/>
        <end position="33"/>
    </location>
</feature>
<dbReference type="GO" id="GO:0051119">
    <property type="term" value="F:sugar transmembrane transporter activity"/>
    <property type="evidence" value="ECO:0007669"/>
    <property type="project" value="InterPro"/>
</dbReference>
<keyword evidence="3" id="KW-1003">Cell membrane</keyword>
<keyword evidence="6 9" id="KW-1133">Transmembrane helix</keyword>
<dbReference type="CDD" id="cd17358">
    <property type="entry name" value="MFS_GLUT6_8_Class3_like"/>
    <property type="match status" value="1"/>
</dbReference>
<feature type="transmembrane region" description="Helical" evidence="9">
    <location>
        <begin position="112"/>
        <end position="134"/>
    </location>
</feature>
<name>A0AAW1KQG2_POPJA</name>
<comment type="subcellular location">
    <subcellularLocation>
        <location evidence="1">Cell membrane</location>
        <topology evidence="1">Multi-pass membrane protein</topology>
    </subcellularLocation>
</comment>
<feature type="transmembrane region" description="Helical" evidence="9">
    <location>
        <begin position="61"/>
        <end position="81"/>
    </location>
</feature>
<dbReference type="PANTHER" id="PTHR48021">
    <property type="match status" value="1"/>
</dbReference>
<dbReference type="AlphaFoldDB" id="A0AAW1KQG2"/>
<dbReference type="PRINTS" id="PR00171">
    <property type="entry name" value="SUGRTRNSPORT"/>
</dbReference>
<gene>
    <name evidence="11" type="ORF">QE152_g19694</name>
</gene>
<dbReference type="InterPro" id="IPR005829">
    <property type="entry name" value="Sugar_transporter_CS"/>
</dbReference>
<evidence type="ECO:0000313" key="12">
    <source>
        <dbReference type="Proteomes" id="UP001458880"/>
    </source>
</evidence>
<keyword evidence="4 11" id="KW-0762">Sugar transport</keyword>
<evidence type="ECO:0000256" key="1">
    <source>
        <dbReference type="ARBA" id="ARBA00004651"/>
    </source>
</evidence>
<keyword evidence="5 9" id="KW-0812">Transmembrane</keyword>
<organism evidence="11 12">
    <name type="scientific">Popillia japonica</name>
    <name type="common">Japanese beetle</name>
    <dbReference type="NCBI Taxonomy" id="7064"/>
    <lineage>
        <taxon>Eukaryota</taxon>
        <taxon>Metazoa</taxon>
        <taxon>Ecdysozoa</taxon>
        <taxon>Arthropoda</taxon>
        <taxon>Hexapoda</taxon>
        <taxon>Insecta</taxon>
        <taxon>Pterygota</taxon>
        <taxon>Neoptera</taxon>
        <taxon>Endopterygota</taxon>
        <taxon>Coleoptera</taxon>
        <taxon>Polyphaga</taxon>
        <taxon>Scarabaeiformia</taxon>
        <taxon>Scarabaeidae</taxon>
        <taxon>Rutelinae</taxon>
        <taxon>Popillia</taxon>
    </lineage>
</organism>
<feature type="transmembrane region" description="Helical" evidence="9">
    <location>
        <begin position="291"/>
        <end position="312"/>
    </location>
</feature>
<evidence type="ECO:0000256" key="4">
    <source>
        <dbReference type="ARBA" id="ARBA00022597"/>
    </source>
</evidence>
<evidence type="ECO:0000259" key="10">
    <source>
        <dbReference type="PROSITE" id="PS50850"/>
    </source>
</evidence>
<evidence type="ECO:0000256" key="9">
    <source>
        <dbReference type="SAM" id="Phobius"/>
    </source>
</evidence>
<keyword evidence="2" id="KW-0813">Transport</keyword>
<accession>A0AAW1KQG2</accession>
<evidence type="ECO:0000256" key="7">
    <source>
        <dbReference type="ARBA" id="ARBA00023136"/>
    </source>
</evidence>
<evidence type="ECO:0000256" key="3">
    <source>
        <dbReference type="ARBA" id="ARBA00022475"/>
    </source>
</evidence>
<feature type="transmembrane region" description="Helical" evidence="9">
    <location>
        <begin position="146"/>
        <end position="168"/>
    </location>
</feature>
<keyword evidence="12" id="KW-1185">Reference proteome</keyword>
<dbReference type="GO" id="GO:0005886">
    <property type="term" value="C:plasma membrane"/>
    <property type="evidence" value="ECO:0007669"/>
    <property type="project" value="UniProtKB-SubCell"/>
</dbReference>
<dbReference type="InterPro" id="IPR003663">
    <property type="entry name" value="Sugar/inositol_transpt"/>
</dbReference>